<dbReference type="GO" id="GO:0042597">
    <property type="term" value="C:periplasmic space"/>
    <property type="evidence" value="ECO:0007669"/>
    <property type="project" value="TreeGrafter"/>
</dbReference>
<evidence type="ECO:0000313" key="8">
    <source>
        <dbReference type="EMBL" id="TIC86047.1"/>
    </source>
</evidence>
<feature type="domain" description="GP-PDE" evidence="7">
    <location>
        <begin position="76"/>
        <end position="421"/>
    </location>
</feature>
<dbReference type="CDD" id="cd08602">
    <property type="entry name" value="GDPD_ScGlpQ1_like"/>
    <property type="match status" value="1"/>
</dbReference>
<evidence type="ECO:0000256" key="4">
    <source>
        <dbReference type="ARBA" id="ARBA00022798"/>
    </source>
</evidence>
<dbReference type="InterPro" id="IPR030395">
    <property type="entry name" value="GP_PDE_dom"/>
</dbReference>
<keyword evidence="3" id="KW-0732">Signal</keyword>
<dbReference type="GO" id="GO:0008889">
    <property type="term" value="F:glycerophosphodiester phosphodiesterase activity"/>
    <property type="evidence" value="ECO:0007669"/>
    <property type="project" value="UniProtKB-EC"/>
</dbReference>
<comment type="catalytic activity">
    <reaction evidence="6">
        <text>a sn-glycero-3-phosphodiester + H2O = an alcohol + sn-glycerol 3-phosphate + H(+)</text>
        <dbReference type="Rhea" id="RHEA:12969"/>
        <dbReference type="ChEBI" id="CHEBI:15377"/>
        <dbReference type="ChEBI" id="CHEBI:15378"/>
        <dbReference type="ChEBI" id="CHEBI:30879"/>
        <dbReference type="ChEBI" id="CHEBI:57597"/>
        <dbReference type="ChEBI" id="CHEBI:83408"/>
        <dbReference type="EC" id="3.1.4.46"/>
    </reaction>
</comment>
<accession>A0A4T0V3Z1</accession>
<evidence type="ECO:0000259" key="7">
    <source>
        <dbReference type="PROSITE" id="PS51704"/>
    </source>
</evidence>
<reference evidence="8 9" key="1">
    <citation type="submission" date="2019-04" db="EMBL/GenBank/DDBJ databases">
        <title>Crenobacter sp. nov.</title>
        <authorList>
            <person name="Shi S."/>
        </authorList>
    </citation>
    <scope>NUCLEOTIDE SEQUENCE [LARGE SCALE GENOMIC DNA]</scope>
    <source>
        <strain evidence="8 9">GY 70310</strain>
    </source>
</reference>
<dbReference type="InterPro" id="IPR017946">
    <property type="entry name" value="PLC-like_Pdiesterase_TIM-brl"/>
</dbReference>
<evidence type="ECO:0000256" key="6">
    <source>
        <dbReference type="ARBA" id="ARBA00047512"/>
    </source>
</evidence>
<proteinExistence type="inferred from homology"/>
<sequence>MTGCRGSATRKIAVILLSPKLLVAEICARNNLWVIHPRSIPVKRTLICAAALAAFALPNAYAAKAAGWPTLDGKAPLVIAHRGASGYLPEHTLEAYARAVELGADYIEPDLVSTKDGVLIARHEPNLKDTTDVASRPEFADRKKKVKVDGKEEEGWFASDFTLAEIKTLRAVQQRADRPQQYNGQFSIPTFDEILVLRARLAKESGRKIGVYPETKHPTWHQAQQLPLERALVASLKKAGLNRKDAPVFVQSFETANLKALRKLTPVKLVFLMDADDVAVDGKLVTGQPYDFVVAGDPRSYADLTTPAALREIRRFADGIGPWKPYLIASEGMVDKKTGAAADVNGDKTVDMQDRTLIEPSTLVRDAHKAGLLVHAYTFRNEPKHLAANFMGDPAEEYKTYFGLGVDGVFSDFTDTAVAARQSMAKR</sequence>
<dbReference type="GO" id="GO:0006071">
    <property type="term" value="P:glycerol metabolic process"/>
    <property type="evidence" value="ECO:0007669"/>
    <property type="project" value="UniProtKB-KW"/>
</dbReference>
<evidence type="ECO:0000256" key="3">
    <source>
        <dbReference type="ARBA" id="ARBA00022729"/>
    </source>
</evidence>
<evidence type="ECO:0000313" key="9">
    <source>
        <dbReference type="Proteomes" id="UP000308891"/>
    </source>
</evidence>
<dbReference type="SUPFAM" id="SSF51695">
    <property type="entry name" value="PLC-like phosphodiesterases"/>
    <property type="match status" value="1"/>
</dbReference>
<dbReference type="PANTHER" id="PTHR43620">
    <property type="entry name" value="GLYCEROPHOSPHORYL DIESTER PHOSPHODIESTERASE"/>
    <property type="match status" value="1"/>
</dbReference>
<dbReference type="Proteomes" id="UP000308891">
    <property type="component" value="Unassembled WGS sequence"/>
</dbReference>
<comment type="caution">
    <text evidence="8">The sequence shown here is derived from an EMBL/GenBank/DDBJ whole genome shotgun (WGS) entry which is preliminary data.</text>
</comment>
<evidence type="ECO:0000256" key="2">
    <source>
        <dbReference type="ARBA" id="ARBA00012247"/>
    </source>
</evidence>
<dbReference type="EMBL" id="STGJ01000002">
    <property type="protein sequence ID" value="TIC86047.1"/>
    <property type="molecule type" value="Genomic_DNA"/>
</dbReference>
<organism evidence="8 9">
    <name type="scientific">Crenobacter intestini</name>
    <dbReference type="NCBI Taxonomy" id="2563443"/>
    <lineage>
        <taxon>Bacteria</taxon>
        <taxon>Pseudomonadati</taxon>
        <taxon>Pseudomonadota</taxon>
        <taxon>Betaproteobacteria</taxon>
        <taxon>Neisseriales</taxon>
        <taxon>Neisseriaceae</taxon>
        <taxon>Crenobacter</taxon>
    </lineage>
</organism>
<name>A0A4T0V3Z1_9NEIS</name>
<keyword evidence="9" id="KW-1185">Reference proteome</keyword>
<protein>
    <recommendedName>
        <fullName evidence="2">glycerophosphodiester phosphodiesterase</fullName>
        <ecNumber evidence="2">3.1.4.46</ecNumber>
    </recommendedName>
</protein>
<dbReference type="Pfam" id="PF03009">
    <property type="entry name" value="GDPD"/>
    <property type="match status" value="1"/>
</dbReference>
<dbReference type="Gene3D" id="3.20.20.190">
    <property type="entry name" value="Phosphatidylinositol (PI) phosphodiesterase"/>
    <property type="match status" value="1"/>
</dbReference>
<comment type="similarity">
    <text evidence="1">Belongs to the glycerophosphoryl diester phosphodiesterase family.</text>
</comment>
<gene>
    <name evidence="8" type="ORF">E5K04_02790</name>
</gene>
<dbReference type="PROSITE" id="PS51704">
    <property type="entry name" value="GP_PDE"/>
    <property type="match status" value="1"/>
</dbReference>
<keyword evidence="5" id="KW-0378">Hydrolase</keyword>
<dbReference type="AlphaFoldDB" id="A0A4T0V3Z1"/>
<dbReference type="GO" id="GO:0006629">
    <property type="term" value="P:lipid metabolic process"/>
    <property type="evidence" value="ECO:0007669"/>
    <property type="project" value="InterPro"/>
</dbReference>
<evidence type="ECO:0000256" key="1">
    <source>
        <dbReference type="ARBA" id="ARBA00007277"/>
    </source>
</evidence>
<dbReference type="EC" id="3.1.4.46" evidence="2"/>
<dbReference type="OrthoDB" id="9795622at2"/>
<evidence type="ECO:0000256" key="5">
    <source>
        <dbReference type="ARBA" id="ARBA00022801"/>
    </source>
</evidence>
<dbReference type="PANTHER" id="PTHR43620:SF7">
    <property type="entry name" value="GLYCEROPHOSPHODIESTER PHOSPHODIESTERASE GDPD5-RELATED"/>
    <property type="match status" value="1"/>
</dbReference>
<keyword evidence="4" id="KW-0319">Glycerol metabolism</keyword>